<dbReference type="CDD" id="cd05297">
    <property type="entry name" value="GH4_alpha_glucosidase_galactosidase"/>
    <property type="match status" value="1"/>
</dbReference>
<comment type="cofactor">
    <cofactor evidence="12">
        <name>NAD(+)</name>
        <dbReference type="ChEBI" id="CHEBI:57540"/>
    </cofactor>
    <text evidence="12">Binds 1 NAD(+) per subunit.</text>
</comment>
<protein>
    <submittedName>
        <fullName evidence="14">Alpha-glucosidase/alpha-galactosidase</fullName>
    </submittedName>
</protein>
<evidence type="ECO:0000313" key="15">
    <source>
        <dbReference type="Proteomes" id="UP000315648"/>
    </source>
</evidence>
<keyword evidence="7" id="KW-0119">Carbohydrate metabolism</keyword>
<keyword evidence="6 10" id="KW-0464">Manganese</keyword>
<dbReference type="GO" id="GO:0016616">
    <property type="term" value="F:oxidoreductase activity, acting on the CH-OH group of donors, NAD or NADP as acceptor"/>
    <property type="evidence" value="ECO:0007669"/>
    <property type="project" value="InterPro"/>
</dbReference>
<keyword evidence="3 10" id="KW-0479">Metal-binding</keyword>
<dbReference type="InterPro" id="IPR036291">
    <property type="entry name" value="NAD(P)-bd_dom_sf"/>
</dbReference>
<dbReference type="PANTHER" id="PTHR32092:SF6">
    <property type="entry name" value="ALPHA-GALACTOSIDASE"/>
    <property type="match status" value="1"/>
</dbReference>
<dbReference type="GO" id="GO:0005975">
    <property type="term" value="P:carbohydrate metabolic process"/>
    <property type="evidence" value="ECO:0007669"/>
    <property type="project" value="InterPro"/>
</dbReference>
<evidence type="ECO:0000256" key="7">
    <source>
        <dbReference type="ARBA" id="ARBA00023277"/>
    </source>
</evidence>
<dbReference type="Pfam" id="PF11975">
    <property type="entry name" value="Glyco_hydro_4C"/>
    <property type="match status" value="1"/>
</dbReference>
<evidence type="ECO:0000256" key="12">
    <source>
        <dbReference type="RuleBase" id="RU361152"/>
    </source>
</evidence>
<keyword evidence="10" id="KW-0170">Cobalt</keyword>
<sequence length="717" mass="77305">MAKITLIGAGSVVFAKNLISDILQFPELSGSTITLMDIDPARLETARVMAERVVRKLGVKARIEATLDRRKAITGANYVICTIQVGGYKPGTVIDFEIPKKFGLLQTIGDTLGVGGVFRGLRTIPKTLEIARDIADVGAPGCTFLNYTNPMAMLCMAADRAVGVPMVGLCHSVQGTSQQLANYAGLDAKHVTYRVAGINHMAFFLDYKYRGQDAYPLLFNLLNDGAFTQDKVRFEMMRRLGYFVTESSEHQSEYNPHFIHHGKSVIEKFDIPIDEYLRRCESIIATWKKAEAELIGEDGDITVNPQTHEYGSFIIHSMETNTPRVIYGNVPNTGLITNLPDRCCVELPVLVDAQGLQPTHIGDLPPQLAAICRTNVNVQELTVAAALTGKREHIYHAVMTDPHAAATLPLDKIWAMCDELIEAHQKVGLLGEFAPTIKNTGRAYAGTGDKVIVSVEPVRPLAEVSGAPIEFNFTAVNQGTTAFTGKLVFEANGVAVPIKGGAVSIKLAPGATLVKRVVLQPAATTALTLRGISTDARVMGRDYIFSPPRVIKVSAADAVAVDVEFMANKLLKSAMTVKGTVLEITGRVIDTAVKVDVAAPWAASTIEFFVKPARVGGGTTQLFLLPRAKGATVLGKTRKPSKAVAFKVKIDKGGYDFTLRCDLKKLGVQVNAGEAFYLDLLISAGALGDAHGSCRVGWNGKTNSSSRSEHFALIVPV</sequence>
<keyword evidence="5 12" id="KW-0520">NAD</keyword>
<dbReference type="InterPro" id="IPR022616">
    <property type="entry name" value="Glyco_hydro_4_C"/>
</dbReference>
<organism evidence="14 15">
    <name type="scientific">Rariglobus hedericola</name>
    <dbReference type="NCBI Taxonomy" id="2597822"/>
    <lineage>
        <taxon>Bacteria</taxon>
        <taxon>Pseudomonadati</taxon>
        <taxon>Verrucomicrobiota</taxon>
        <taxon>Opitutia</taxon>
        <taxon>Opitutales</taxon>
        <taxon>Opitutaceae</taxon>
        <taxon>Rariglobus</taxon>
    </lineage>
</organism>
<feature type="site" description="Increases basicity of active site Tyr" evidence="11">
    <location>
        <position position="110"/>
    </location>
</feature>
<proteinExistence type="inferred from homology"/>
<evidence type="ECO:0000256" key="5">
    <source>
        <dbReference type="ARBA" id="ARBA00023027"/>
    </source>
</evidence>
<evidence type="ECO:0000256" key="1">
    <source>
        <dbReference type="ARBA" id="ARBA00001936"/>
    </source>
</evidence>
<evidence type="ECO:0000256" key="11">
    <source>
        <dbReference type="PIRSR" id="PIRSR601088-4"/>
    </source>
</evidence>
<dbReference type="EMBL" id="VMBG01000001">
    <property type="protein sequence ID" value="TSJ78086.1"/>
    <property type="molecule type" value="Genomic_DNA"/>
</dbReference>
<evidence type="ECO:0000256" key="4">
    <source>
        <dbReference type="ARBA" id="ARBA00022801"/>
    </source>
</evidence>
<evidence type="ECO:0000259" key="13">
    <source>
        <dbReference type="Pfam" id="PF11975"/>
    </source>
</evidence>
<feature type="binding site" evidence="9">
    <location>
        <position position="149"/>
    </location>
    <ligand>
        <name>substrate</name>
    </ligand>
</feature>
<dbReference type="InterPro" id="IPR053715">
    <property type="entry name" value="GH4_Enzyme_sf"/>
</dbReference>
<dbReference type="Gene3D" id="3.90.1820.10">
    <property type="entry name" value="AglA-like glucosidase"/>
    <property type="match status" value="1"/>
</dbReference>
<comment type="similarity">
    <text evidence="2 12">Belongs to the glycosyl hydrolase 4 family.</text>
</comment>
<evidence type="ECO:0000313" key="14">
    <source>
        <dbReference type="EMBL" id="TSJ78086.1"/>
    </source>
</evidence>
<dbReference type="PANTHER" id="PTHR32092">
    <property type="entry name" value="6-PHOSPHO-BETA-GLUCOSIDASE-RELATED"/>
    <property type="match status" value="1"/>
</dbReference>
<evidence type="ECO:0000256" key="9">
    <source>
        <dbReference type="PIRSR" id="PIRSR601088-2"/>
    </source>
</evidence>
<accession>A0A556QN62</accession>
<keyword evidence="10" id="KW-0533">Nickel</keyword>
<dbReference type="GO" id="GO:0004553">
    <property type="term" value="F:hydrolase activity, hydrolyzing O-glycosyl compounds"/>
    <property type="evidence" value="ECO:0007669"/>
    <property type="project" value="InterPro"/>
</dbReference>
<keyword evidence="4 12" id="KW-0378">Hydrolase</keyword>
<feature type="binding site" evidence="10">
    <location>
        <position position="170"/>
    </location>
    <ligand>
        <name>Mn(2+)</name>
        <dbReference type="ChEBI" id="CHEBI:29035"/>
    </ligand>
</feature>
<dbReference type="InterPro" id="IPR015955">
    <property type="entry name" value="Lactate_DH/Glyco_Ohase_4_C"/>
</dbReference>
<evidence type="ECO:0000256" key="8">
    <source>
        <dbReference type="ARBA" id="ARBA00023295"/>
    </source>
</evidence>
<dbReference type="InterPro" id="IPR001088">
    <property type="entry name" value="Glyco_hydro_4"/>
</dbReference>
<feature type="binding site" evidence="10">
    <location>
        <position position="200"/>
    </location>
    <ligand>
        <name>Mn(2+)</name>
        <dbReference type="ChEBI" id="CHEBI:29035"/>
    </ligand>
</feature>
<keyword evidence="15" id="KW-1185">Reference proteome</keyword>
<name>A0A556QN62_9BACT</name>
<evidence type="ECO:0000256" key="2">
    <source>
        <dbReference type="ARBA" id="ARBA00010141"/>
    </source>
</evidence>
<dbReference type="SUPFAM" id="SSF56327">
    <property type="entry name" value="LDH C-terminal domain-like"/>
    <property type="match status" value="1"/>
</dbReference>
<dbReference type="SUPFAM" id="SSF51735">
    <property type="entry name" value="NAD(P)-binding Rossmann-fold domains"/>
    <property type="match status" value="1"/>
</dbReference>
<dbReference type="Proteomes" id="UP000315648">
    <property type="component" value="Unassembled WGS sequence"/>
</dbReference>
<comment type="caution">
    <text evidence="14">The sequence shown here is derived from an EMBL/GenBank/DDBJ whole genome shotgun (WGS) entry which is preliminary data.</text>
</comment>
<dbReference type="PRINTS" id="PR00732">
    <property type="entry name" value="GLHYDRLASE4"/>
</dbReference>
<evidence type="ECO:0000256" key="6">
    <source>
        <dbReference type="ARBA" id="ARBA00023211"/>
    </source>
</evidence>
<dbReference type="AlphaFoldDB" id="A0A556QN62"/>
<keyword evidence="10" id="KW-0408">Iron</keyword>
<comment type="cofactor">
    <cofactor evidence="1">
        <name>Mn(2+)</name>
        <dbReference type="ChEBI" id="CHEBI:29035"/>
    </cofactor>
</comment>
<dbReference type="GO" id="GO:0046872">
    <property type="term" value="F:metal ion binding"/>
    <property type="evidence" value="ECO:0007669"/>
    <property type="project" value="UniProtKB-KW"/>
</dbReference>
<dbReference type="Pfam" id="PF02056">
    <property type="entry name" value="Glyco_hydro_4"/>
    <property type="match status" value="1"/>
</dbReference>
<dbReference type="NCBIfam" id="NF011657">
    <property type="entry name" value="PRK15076.1"/>
    <property type="match status" value="1"/>
</dbReference>
<keyword evidence="8 12" id="KW-0326">Glycosidase</keyword>
<dbReference type="OrthoDB" id="9808275at2"/>
<gene>
    <name evidence="14" type="ORF">FPL22_01890</name>
</gene>
<evidence type="ECO:0000256" key="3">
    <source>
        <dbReference type="ARBA" id="ARBA00022723"/>
    </source>
</evidence>
<evidence type="ECO:0000256" key="10">
    <source>
        <dbReference type="PIRSR" id="PIRSR601088-3"/>
    </source>
</evidence>
<reference evidence="14 15" key="1">
    <citation type="submission" date="2019-07" db="EMBL/GenBank/DDBJ databases">
        <title>Description of 53C-WASEF.</title>
        <authorList>
            <person name="Pitt A."/>
            <person name="Hahn M.W."/>
        </authorList>
    </citation>
    <scope>NUCLEOTIDE SEQUENCE [LARGE SCALE GENOMIC DNA]</scope>
    <source>
        <strain evidence="14 15">53C-WASEF</strain>
    </source>
</reference>
<feature type="domain" description="Glycosyl hydrolase family 4 C-terminal" evidence="13">
    <location>
        <begin position="195"/>
        <end position="403"/>
    </location>
</feature>